<gene>
    <name evidence="2" type="ORF">S03H2_38381</name>
</gene>
<feature type="transmembrane region" description="Helical" evidence="1">
    <location>
        <begin position="74"/>
        <end position="96"/>
    </location>
</feature>
<comment type="caution">
    <text evidence="2">The sequence shown here is derived from an EMBL/GenBank/DDBJ whole genome shotgun (WGS) entry which is preliminary data.</text>
</comment>
<protein>
    <submittedName>
        <fullName evidence="2">Uncharacterized protein</fullName>
    </submittedName>
</protein>
<evidence type="ECO:0000313" key="2">
    <source>
        <dbReference type="EMBL" id="GAH55757.1"/>
    </source>
</evidence>
<dbReference type="EMBL" id="BARU01023663">
    <property type="protein sequence ID" value="GAH55757.1"/>
    <property type="molecule type" value="Genomic_DNA"/>
</dbReference>
<evidence type="ECO:0000256" key="1">
    <source>
        <dbReference type="SAM" id="Phobius"/>
    </source>
</evidence>
<keyword evidence="1" id="KW-0472">Membrane</keyword>
<organism evidence="2">
    <name type="scientific">marine sediment metagenome</name>
    <dbReference type="NCBI Taxonomy" id="412755"/>
    <lineage>
        <taxon>unclassified sequences</taxon>
        <taxon>metagenomes</taxon>
        <taxon>ecological metagenomes</taxon>
    </lineage>
</organism>
<keyword evidence="1" id="KW-1133">Transmembrane helix</keyword>
<dbReference type="AlphaFoldDB" id="X1GEW1"/>
<accession>X1GEW1</accession>
<name>X1GEW1_9ZZZZ</name>
<feature type="transmembrane region" description="Helical" evidence="1">
    <location>
        <begin position="108"/>
        <end position="128"/>
    </location>
</feature>
<reference evidence="2" key="1">
    <citation type="journal article" date="2014" name="Front. Microbiol.">
        <title>High frequency of phylogenetically diverse reductive dehalogenase-homologous genes in deep subseafloor sedimentary metagenomes.</title>
        <authorList>
            <person name="Kawai M."/>
            <person name="Futagami T."/>
            <person name="Toyoda A."/>
            <person name="Takaki Y."/>
            <person name="Nishi S."/>
            <person name="Hori S."/>
            <person name="Arai W."/>
            <person name="Tsubouchi T."/>
            <person name="Morono Y."/>
            <person name="Uchiyama I."/>
            <person name="Ito T."/>
            <person name="Fujiyama A."/>
            <person name="Inagaki F."/>
            <person name="Takami H."/>
        </authorList>
    </citation>
    <scope>NUCLEOTIDE SEQUENCE</scope>
    <source>
        <strain evidence="2">Expedition CK06-06</strain>
    </source>
</reference>
<sequence>MRMTWIVGLAMLFFIGTGISMTLENEYIGSEGVQYEDKYGNPCDIDDPGAKPVGVISTFYTLVKPDFAQFTNPLQAIGGFFVLAWNWIVALWKVFWWDYAFFTGTWAILKYLGWAISLGVIVALIMAIRGVGST</sequence>
<keyword evidence="1" id="KW-0812">Transmembrane</keyword>
<proteinExistence type="predicted"/>